<evidence type="ECO:0000256" key="3">
    <source>
        <dbReference type="ARBA" id="ARBA00022679"/>
    </source>
</evidence>
<evidence type="ECO:0000313" key="9">
    <source>
        <dbReference type="Proteomes" id="UP000177197"/>
    </source>
</evidence>
<dbReference type="InterPro" id="IPR001497">
    <property type="entry name" value="MethylDNA_cys_MeTrfase_AS"/>
</dbReference>
<dbReference type="PANTHER" id="PTHR10815">
    <property type="entry name" value="METHYLATED-DNA--PROTEIN-CYSTEINE METHYLTRANSFERASE"/>
    <property type="match status" value="1"/>
</dbReference>
<evidence type="ECO:0000256" key="1">
    <source>
        <dbReference type="ARBA" id="ARBA00001286"/>
    </source>
</evidence>
<dbReference type="EMBL" id="MEYV01000018">
    <property type="protein sequence ID" value="OGD39798.1"/>
    <property type="molecule type" value="Genomic_DNA"/>
</dbReference>
<comment type="caution">
    <text evidence="8">The sequence shown here is derived from an EMBL/GenBank/DDBJ whole genome shotgun (WGS) entry which is preliminary data.</text>
</comment>
<dbReference type="InterPro" id="IPR036217">
    <property type="entry name" value="MethylDNA_cys_MeTrfase_DNAb"/>
</dbReference>
<reference evidence="8 9" key="1">
    <citation type="journal article" date="2016" name="Nat. Commun.">
        <title>Thousands of microbial genomes shed light on interconnected biogeochemical processes in an aquifer system.</title>
        <authorList>
            <person name="Anantharaman K."/>
            <person name="Brown C.T."/>
            <person name="Hug L.A."/>
            <person name="Sharon I."/>
            <person name="Castelle C.J."/>
            <person name="Probst A.J."/>
            <person name="Thomas B.C."/>
            <person name="Singh A."/>
            <person name="Wilkins M.J."/>
            <person name="Karaoz U."/>
            <person name="Brodie E.L."/>
            <person name="Williams K.H."/>
            <person name="Hubbard S.S."/>
            <person name="Banfield J.F."/>
        </authorList>
    </citation>
    <scope>NUCLEOTIDE SEQUENCE [LARGE SCALE GENOMIC DNA]</scope>
</reference>
<evidence type="ECO:0000313" key="8">
    <source>
        <dbReference type="EMBL" id="OGD39798.1"/>
    </source>
</evidence>
<keyword evidence="4" id="KW-0227">DNA damage</keyword>
<proteinExistence type="predicted"/>
<gene>
    <name evidence="8" type="ORF">A3I30_02240</name>
</gene>
<keyword evidence="5" id="KW-0234">DNA repair</keyword>
<evidence type="ECO:0000256" key="5">
    <source>
        <dbReference type="ARBA" id="ARBA00023204"/>
    </source>
</evidence>
<dbReference type="SUPFAM" id="SSF46767">
    <property type="entry name" value="Methylated DNA-protein cysteine methyltransferase, C-terminal domain"/>
    <property type="match status" value="1"/>
</dbReference>
<feature type="domain" description="Methylated-DNA-[protein]-cysteine S-methyltransferase DNA binding" evidence="7">
    <location>
        <begin position="5"/>
        <end position="83"/>
    </location>
</feature>
<comment type="catalytic activity">
    <reaction evidence="1">
        <text>a 4-O-methyl-thymidine in DNA + L-cysteinyl-[protein] = a thymidine in DNA + S-methyl-L-cysteinyl-[protein]</text>
        <dbReference type="Rhea" id="RHEA:53428"/>
        <dbReference type="Rhea" id="RHEA-COMP:10131"/>
        <dbReference type="Rhea" id="RHEA-COMP:10132"/>
        <dbReference type="Rhea" id="RHEA-COMP:13555"/>
        <dbReference type="Rhea" id="RHEA-COMP:13556"/>
        <dbReference type="ChEBI" id="CHEBI:29950"/>
        <dbReference type="ChEBI" id="CHEBI:82612"/>
        <dbReference type="ChEBI" id="CHEBI:137386"/>
        <dbReference type="ChEBI" id="CHEBI:137387"/>
        <dbReference type="EC" id="2.1.1.63"/>
    </reaction>
</comment>
<dbReference type="InterPro" id="IPR036388">
    <property type="entry name" value="WH-like_DNA-bd_sf"/>
</dbReference>
<dbReference type="PANTHER" id="PTHR10815:SF13">
    <property type="entry name" value="METHYLATED-DNA--PROTEIN-CYSTEINE METHYLTRANSFERASE"/>
    <property type="match status" value="1"/>
</dbReference>
<dbReference type="AlphaFoldDB" id="A0A1F5CAB5"/>
<protein>
    <submittedName>
        <fullName evidence="8">6-O-methylguanine DNA methyltransferase</fullName>
    </submittedName>
</protein>
<dbReference type="PROSITE" id="PS00374">
    <property type="entry name" value="MGMT"/>
    <property type="match status" value="1"/>
</dbReference>
<dbReference type="InterPro" id="IPR014048">
    <property type="entry name" value="MethylDNA_cys_MeTrfase_DNA-bd"/>
</dbReference>
<keyword evidence="2 8" id="KW-0489">Methyltransferase</keyword>
<dbReference type="CDD" id="cd06445">
    <property type="entry name" value="ATase"/>
    <property type="match status" value="1"/>
</dbReference>
<name>A0A1F5CAB5_9BACT</name>
<dbReference type="Gene3D" id="1.10.10.10">
    <property type="entry name" value="Winged helix-like DNA-binding domain superfamily/Winged helix DNA-binding domain"/>
    <property type="match status" value="1"/>
</dbReference>
<dbReference type="GO" id="GO:0006281">
    <property type="term" value="P:DNA repair"/>
    <property type="evidence" value="ECO:0007669"/>
    <property type="project" value="UniProtKB-KW"/>
</dbReference>
<accession>A0A1F5CAB5</accession>
<evidence type="ECO:0000259" key="7">
    <source>
        <dbReference type="Pfam" id="PF01035"/>
    </source>
</evidence>
<evidence type="ECO:0000256" key="2">
    <source>
        <dbReference type="ARBA" id="ARBA00022603"/>
    </source>
</evidence>
<dbReference type="Pfam" id="PF01035">
    <property type="entry name" value="DNA_binding_1"/>
    <property type="match status" value="1"/>
</dbReference>
<dbReference type="NCBIfam" id="TIGR00589">
    <property type="entry name" value="ogt"/>
    <property type="match status" value="1"/>
</dbReference>
<evidence type="ECO:0000256" key="4">
    <source>
        <dbReference type="ARBA" id="ARBA00022763"/>
    </source>
</evidence>
<comment type="catalytic activity">
    <reaction evidence="6">
        <text>a 6-O-methyl-2'-deoxyguanosine in DNA + L-cysteinyl-[protein] = S-methyl-L-cysteinyl-[protein] + a 2'-deoxyguanosine in DNA</text>
        <dbReference type="Rhea" id="RHEA:24000"/>
        <dbReference type="Rhea" id="RHEA-COMP:10131"/>
        <dbReference type="Rhea" id="RHEA-COMP:10132"/>
        <dbReference type="Rhea" id="RHEA-COMP:11367"/>
        <dbReference type="Rhea" id="RHEA-COMP:11368"/>
        <dbReference type="ChEBI" id="CHEBI:29950"/>
        <dbReference type="ChEBI" id="CHEBI:82612"/>
        <dbReference type="ChEBI" id="CHEBI:85445"/>
        <dbReference type="ChEBI" id="CHEBI:85448"/>
        <dbReference type="EC" id="2.1.1.63"/>
    </reaction>
</comment>
<dbReference type="GO" id="GO:0032259">
    <property type="term" value="P:methylation"/>
    <property type="evidence" value="ECO:0007669"/>
    <property type="project" value="UniProtKB-KW"/>
</dbReference>
<dbReference type="Proteomes" id="UP000177197">
    <property type="component" value="Unassembled WGS sequence"/>
</dbReference>
<keyword evidence="3 8" id="KW-0808">Transferase</keyword>
<evidence type="ECO:0000256" key="6">
    <source>
        <dbReference type="ARBA" id="ARBA00049348"/>
    </source>
</evidence>
<dbReference type="GO" id="GO:0003908">
    <property type="term" value="F:methylated-DNA-[protein]-cysteine S-methyltransferase activity"/>
    <property type="evidence" value="ECO:0007669"/>
    <property type="project" value="UniProtKB-EC"/>
</dbReference>
<organism evidence="8 9">
    <name type="scientific">Candidatus Azambacteria bacterium RIFCSPLOWO2_02_FULL_44_14</name>
    <dbReference type="NCBI Taxonomy" id="1797306"/>
    <lineage>
        <taxon>Bacteria</taxon>
        <taxon>Candidatus Azamiibacteriota</taxon>
    </lineage>
</organism>
<sequence length="87" mass="9932">MQRINFSQKVREAVKKIPEGEVMTYKEVAAKAGKPRAWRAVGNILNKNYDPAIPCHRVICSDGRLGGYNRGMSQKLRLLRKEKSVFK</sequence>